<dbReference type="InterPro" id="IPR015590">
    <property type="entry name" value="Aldehyde_DH_dom"/>
</dbReference>
<protein>
    <submittedName>
        <fullName evidence="3">ALDH-like protein</fullName>
    </submittedName>
</protein>
<dbReference type="PANTHER" id="PTHR43111">
    <property type="entry name" value="ALDEHYDE DEHYDROGENASE B-RELATED"/>
    <property type="match status" value="1"/>
</dbReference>
<dbReference type="EMBL" id="MU004541">
    <property type="protein sequence ID" value="KAF2648386.1"/>
    <property type="molecule type" value="Genomic_DNA"/>
</dbReference>
<name>A0A6A6SKL1_9PLEO</name>
<keyword evidence="1" id="KW-0472">Membrane</keyword>
<evidence type="ECO:0000313" key="3">
    <source>
        <dbReference type="EMBL" id="KAF2648386.1"/>
    </source>
</evidence>
<keyword evidence="1" id="KW-1133">Transmembrane helix</keyword>
<dbReference type="AlphaFoldDB" id="A0A6A6SKL1"/>
<dbReference type="GO" id="GO:0016620">
    <property type="term" value="F:oxidoreductase activity, acting on the aldehyde or oxo group of donors, NAD or NADP as acceptor"/>
    <property type="evidence" value="ECO:0007669"/>
    <property type="project" value="InterPro"/>
</dbReference>
<organism evidence="3 4">
    <name type="scientific">Lophiostoma macrostomum CBS 122681</name>
    <dbReference type="NCBI Taxonomy" id="1314788"/>
    <lineage>
        <taxon>Eukaryota</taxon>
        <taxon>Fungi</taxon>
        <taxon>Dikarya</taxon>
        <taxon>Ascomycota</taxon>
        <taxon>Pezizomycotina</taxon>
        <taxon>Dothideomycetes</taxon>
        <taxon>Pleosporomycetidae</taxon>
        <taxon>Pleosporales</taxon>
        <taxon>Lophiostomataceae</taxon>
        <taxon>Lophiostoma</taxon>
    </lineage>
</organism>
<evidence type="ECO:0000259" key="2">
    <source>
        <dbReference type="Pfam" id="PF00171"/>
    </source>
</evidence>
<evidence type="ECO:0000313" key="4">
    <source>
        <dbReference type="Proteomes" id="UP000799324"/>
    </source>
</evidence>
<sequence length="423" mass="46188">MSRALQAVREAAIDGRLHSIIYRQTQLEKLHRILVGNVEGVEKAIRRDSGHSDAEAAAEFTLTLKAIRDYYATLDEKASLRCEYALARGEDASGRRDPVGIVYIVPTDYCLFYSVVVAAGAAIAAGNCVIIQLRQLQNTLKEVPSLLRKLLKSALDPSVVDFVPEPASDDDLGPSHIRVFQDSRSASKAQLVVAIVDQGANLEQTAATLVSARFAFGGHSPYAPDIVLVHEFVKKEFLKAVVEAMMRIAVSLSATTSLDQERDTQNTEQKTYRSEILLASYIFAAPKSAKYLSQFVPSQASFVNHVPHELLVGPATPRHTPVDRSLRYPINLFSISHAEYATATMSDAVHEIIRNTDSHYLVKLFKEVAVPLKPQTPRSGGGQIGFFEQGIYIGLGMFGVPTILAIGALGFFGVRFALSSARS</sequence>
<dbReference type="InterPro" id="IPR016163">
    <property type="entry name" value="Ald_DH_C"/>
</dbReference>
<dbReference type="PANTHER" id="PTHR43111:SF1">
    <property type="entry name" value="ALDEHYDE DEHYDROGENASE B-RELATED"/>
    <property type="match status" value="1"/>
</dbReference>
<dbReference type="Gene3D" id="3.40.309.10">
    <property type="entry name" value="Aldehyde Dehydrogenase, Chain A, domain 2"/>
    <property type="match status" value="1"/>
</dbReference>
<reference evidence="3" key="1">
    <citation type="journal article" date="2020" name="Stud. Mycol.">
        <title>101 Dothideomycetes genomes: a test case for predicting lifestyles and emergence of pathogens.</title>
        <authorList>
            <person name="Haridas S."/>
            <person name="Albert R."/>
            <person name="Binder M."/>
            <person name="Bloem J."/>
            <person name="Labutti K."/>
            <person name="Salamov A."/>
            <person name="Andreopoulos B."/>
            <person name="Baker S."/>
            <person name="Barry K."/>
            <person name="Bills G."/>
            <person name="Bluhm B."/>
            <person name="Cannon C."/>
            <person name="Castanera R."/>
            <person name="Culley D."/>
            <person name="Daum C."/>
            <person name="Ezra D."/>
            <person name="Gonzalez J."/>
            <person name="Henrissat B."/>
            <person name="Kuo A."/>
            <person name="Liang C."/>
            <person name="Lipzen A."/>
            <person name="Lutzoni F."/>
            <person name="Magnuson J."/>
            <person name="Mondo S."/>
            <person name="Nolan M."/>
            <person name="Ohm R."/>
            <person name="Pangilinan J."/>
            <person name="Park H.-J."/>
            <person name="Ramirez L."/>
            <person name="Alfaro M."/>
            <person name="Sun H."/>
            <person name="Tritt A."/>
            <person name="Yoshinaga Y."/>
            <person name="Zwiers L.-H."/>
            <person name="Turgeon B."/>
            <person name="Goodwin S."/>
            <person name="Spatafora J."/>
            <person name="Crous P."/>
            <person name="Grigoriev I."/>
        </authorList>
    </citation>
    <scope>NUCLEOTIDE SEQUENCE</scope>
    <source>
        <strain evidence="3">CBS 122681</strain>
    </source>
</reference>
<dbReference type="Gene3D" id="3.40.605.10">
    <property type="entry name" value="Aldehyde Dehydrogenase, Chain A, domain 1"/>
    <property type="match status" value="1"/>
</dbReference>
<keyword evidence="4" id="KW-1185">Reference proteome</keyword>
<dbReference type="Pfam" id="PF00171">
    <property type="entry name" value="Aldedh"/>
    <property type="match status" value="1"/>
</dbReference>
<dbReference type="InterPro" id="IPR016162">
    <property type="entry name" value="Ald_DH_N"/>
</dbReference>
<proteinExistence type="predicted"/>
<gene>
    <name evidence="3" type="ORF">K491DRAFT_612838</name>
</gene>
<dbReference type="OrthoDB" id="5596991at2759"/>
<feature type="domain" description="Aldehyde dehydrogenase" evidence="2">
    <location>
        <begin position="3"/>
        <end position="166"/>
    </location>
</feature>
<keyword evidence="1" id="KW-0812">Transmembrane</keyword>
<accession>A0A6A6SKL1</accession>
<dbReference type="SUPFAM" id="SSF53720">
    <property type="entry name" value="ALDH-like"/>
    <property type="match status" value="1"/>
</dbReference>
<evidence type="ECO:0000256" key="1">
    <source>
        <dbReference type="SAM" id="Phobius"/>
    </source>
</evidence>
<dbReference type="InterPro" id="IPR016161">
    <property type="entry name" value="Ald_DH/histidinol_DH"/>
</dbReference>
<dbReference type="Proteomes" id="UP000799324">
    <property type="component" value="Unassembled WGS sequence"/>
</dbReference>
<feature type="transmembrane region" description="Helical" evidence="1">
    <location>
        <begin position="391"/>
        <end position="418"/>
    </location>
</feature>